<keyword evidence="1" id="KW-0472">Membrane</keyword>
<dbReference type="InterPro" id="IPR002823">
    <property type="entry name" value="DUF112_TM"/>
</dbReference>
<reference evidence="4" key="1">
    <citation type="journal article" date="2019" name="Int. J. Syst. Evol. Microbiol.">
        <title>The Global Catalogue of Microorganisms (GCM) 10K type strain sequencing project: providing services to taxonomists for standard genome sequencing and annotation.</title>
        <authorList>
            <consortium name="The Broad Institute Genomics Platform"/>
            <consortium name="The Broad Institute Genome Sequencing Center for Infectious Disease"/>
            <person name="Wu L."/>
            <person name="Ma J."/>
        </authorList>
    </citation>
    <scope>NUCLEOTIDE SEQUENCE [LARGE SCALE GENOMIC DNA]</scope>
    <source>
        <strain evidence="4">CGMCC 1.16326</strain>
    </source>
</reference>
<dbReference type="Proteomes" id="UP001596104">
    <property type="component" value="Unassembled WGS sequence"/>
</dbReference>
<evidence type="ECO:0000313" key="4">
    <source>
        <dbReference type="Proteomes" id="UP001596104"/>
    </source>
</evidence>
<feature type="transmembrane region" description="Helical" evidence="1">
    <location>
        <begin position="355"/>
        <end position="382"/>
    </location>
</feature>
<keyword evidence="1" id="KW-1133">Transmembrane helix</keyword>
<name>A0ABW0HB24_9HYPH</name>
<feature type="transmembrane region" description="Helical" evidence="1">
    <location>
        <begin position="419"/>
        <end position="444"/>
    </location>
</feature>
<keyword evidence="4" id="KW-1185">Reference proteome</keyword>
<dbReference type="RefSeq" id="WP_377009481.1">
    <property type="nucleotide sequence ID" value="NZ_JBHSLV010000030.1"/>
</dbReference>
<protein>
    <submittedName>
        <fullName evidence="3">Tripartite tricarboxylate transporter permease</fullName>
    </submittedName>
</protein>
<accession>A0ABW0HB24</accession>
<evidence type="ECO:0000313" key="3">
    <source>
        <dbReference type="EMBL" id="MFC5394271.1"/>
    </source>
</evidence>
<proteinExistence type="predicted"/>
<dbReference type="PANTHER" id="PTHR35342">
    <property type="entry name" value="TRICARBOXYLIC TRANSPORT PROTEIN"/>
    <property type="match status" value="1"/>
</dbReference>
<dbReference type="Pfam" id="PF01970">
    <property type="entry name" value="TctA"/>
    <property type="match status" value="1"/>
</dbReference>
<keyword evidence="1" id="KW-0812">Transmembrane</keyword>
<evidence type="ECO:0000256" key="1">
    <source>
        <dbReference type="SAM" id="Phobius"/>
    </source>
</evidence>
<dbReference type="PANTHER" id="PTHR35342:SF5">
    <property type="entry name" value="TRICARBOXYLIC TRANSPORT PROTEIN"/>
    <property type="match status" value="1"/>
</dbReference>
<feature type="transmembrane region" description="Helical" evidence="1">
    <location>
        <begin position="320"/>
        <end position="343"/>
    </location>
</feature>
<dbReference type="EMBL" id="JBHSLV010000030">
    <property type="protein sequence ID" value="MFC5394271.1"/>
    <property type="molecule type" value="Genomic_DNA"/>
</dbReference>
<sequence length="500" mass="52282">MSEIVQSLALGFGVAASLSNLWYCFLGALIGTLIGVLPGIGPIATMAMLLPLTYYLQPTEALIMLAGIYYGAQYGGSTTAVLMRLPGESSSVVTCLDGYAMARKGRAGTALATAALASFFAGTVVTLLIAVASPALTELAQKFGPAEYFSLMALGLVAAVVFAQGSPLRAVGAIFLGLLLGLIGADVNTGFDRFTFDRPELRDGIGVVVVSMGLFGIAEIMLNLSGGPEDQGERTKLSRLWLTREDFRAAWPATLRGTGIGALLGILPGGGAMLGSFASYAVEKRISDTPERFGEGAIEGVAGPEAANNAGAQSSFIPMLALGIPGNSVMAMMAGAMLIHGIAPSPNLASTQPQLFWGLIASMWFGNLMLLVINLPLIGLWVKLLAAPYRMLFPAILLFCCIGIYTVNNSAFEVGLVALFGLVGVVLAKLECPLAPLVLAFILGPMMEENLRRAMLLSRGDPAIFLSRPISLGLLIACALVVALLLMPNFRRAREAATEA</sequence>
<comment type="caution">
    <text evidence="3">The sequence shown here is derived from an EMBL/GenBank/DDBJ whole genome shotgun (WGS) entry which is preliminary data.</text>
</comment>
<feature type="transmembrane region" description="Helical" evidence="1">
    <location>
        <begin position="171"/>
        <end position="191"/>
    </location>
</feature>
<evidence type="ECO:0000259" key="2">
    <source>
        <dbReference type="Pfam" id="PF01970"/>
    </source>
</evidence>
<gene>
    <name evidence="3" type="ORF">ACFPPC_16645</name>
</gene>
<feature type="transmembrane region" description="Helical" evidence="1">
    <location>
        <begin position="465"/>
        <end position="487"/>
    </location>
</feature>
<feature type="transmembrane region" description="Helical" evidence="1">
    <location>
        <begin position="389"/>
        <end position="407"/>
    </location>
</feature>
<feature type="domain" description="DUF112" evidence="2">
    <location>
        <begin position="21"/>
        <end position="439"/>
    </location>
</feature>
<organism evidence="3 4">
    <name type="scientific">Bosea vestrisii</name>
    <dbReference type="NCBI Taxonomy" id="151416"/>
    <lineage>
        <taxon>Bacteria</taxon>
        <taxon>Pseudomonadati</taxon>
        <taxon>Pseudomonadota</taxon>
        <taxon>Alphaproteobacteria</taxon>
        <taxon>Hyphomicrobiales</taxon>
        <taxon>Boseaceae</taxon>
        <taxon>Bosea</taxon>
    </lineage>
</organism>
<feature type="transmembrane region" description="Helical" evidence="1">
    <location>
        <begin position="111"/>
        <end position="136"/>
    </location>
</feature>
<feature type="transmembrane region" description="Helical" evidence="1">
    <location>
        <begin position="52"/>
        <end position="72"/>
    </location>
</feature>
<feature type="transmembrane region" description="Helical" evidence="1">
    <location>
        <begin position="203"/>
        <end position="222"/>
    </location>
</feature>
<feature type="transmembrane region" description="Helical" evidence="1">
    <location>
        <begin position="148"/>
        <end position="165"/>
    </location>
</feature>
<feature type="transmembrane region" description="Helical" evidence="1">
    <location>
        <begin position="260"/>
        <end position="282"/>
    </location>
</feature>